<evidence type="ECO:0000256" key="7">
    <source>
        <dbReference type="ARBA" id="ARBA00022741"/>
    </source>
</evidence>
<evidence type="ECO:0000256" key="9">
    <source>
        <dbReference type="ARBA" id="ARBA00029902"/>
    </source>
</evidence>
<keyword evidence="6" id="KW-0566">Pantothenate biosynthesis</keyword>
<comment type="caution">
    <text evidence="12">The sequence shown here is derived from an EMBL/GenBank/DDBJ whole genome shotgun (WGS) entry which is preliminary data.</text>
</comment>
<dbReference type="GO" id="GO:0015940">
    <property type="term" value="P:pantothenate biosynthetic process"/>
    <property type="evidence" value="ECO:0007669"/>
    <property type="project" value="UniProtKB-UniPathway"/>
</dbReference>
<dbReference type="AlphaFoldDB" id="A0A8H7QWS0"/>
<reference evidence="12" key="1">
    <citation type="submission" date="2020-12" db="EMBL/GenBank/DDBJ databases">
        <title>Metabolic potential, ecology and presence of endohyphal bacteria is reflected in genomic diversity of Mucoromycotina.</title>
        <authorList>
            <person name="Muszewska A."/>
            <person name="Okrasinska A."/>
            <person name="Steczkiewicz K."/>
            <person name="Drgas O."/>
            <person name="Orlowska M."/>
            <person name="Perlinska-Lenart U."/>
            <person name="Aleksandrzak-Piekarczyk T."/>
            <person name="Szatraj K."/>
            <person name="Zielenkiewicz U."/>
            <person name="Pilsyk S."/>
            <person name="Malc E."/>
            <person name="Mieczkowski P."/>
            <person name="Kruszewska J.S."/>
            <person name="Biernat P."/>
            <person name="Pawlowska J."/>
        </authorList>
    </citation>
    <scope>NUCLEOTIDE SEQUENCE</scope>
    <source>
        <strain evidence="12">WA0000017839</strain>
    </source>
</reference>
<dbReference type="PANTHER" id="PTHR21299:SF1">
    <property type="entry name" value="PANTOATE--BETA-ALANINE LIGASE"/>
    <property type="match status" value="1"/>
</dbReference>
<dbReference type="Gene3D" id="3.30.1300.10">
    <property type="entry name" value="Pantoate-beta-alanine ligase, C-terminal domain"/>
    <property type="match status" value="1"/>
</dbReference>
<dbReference type="SUPFAM" id="SSF52374">
    <property type="entry name" value="Nucleotidylyl transferase"/>
    <property type="match status" value="1"/>
</dbReference>
<keyword evidence="7" id="KW-0547">Nucleotide-binding</keyword>
<dbReference type="HAMAP" id="MF_00158">
    <property type="entry name" value="PanC"/>
    <property type="match status" value="1"/>
</dbReference>
<evidence type="ECO:0000256" key="11">
    <source>
        <dbReference type="ARBA" id="ARBA00048258"/>
    </source>
</evidence>
<dbReference type="Pfam" id="PF02569">
    <property type="entry name" value="Pantoate_ligase"/>
    <property type="match status" value="1"/>
</dbReference>
<evidence type="ECO:0000256" key="6">
    <source>
        <dbReference type="ARBA" id="ARBA00022655"/>
    </source>
</evidence>
<evidence type="ECO:0000256" key="10">
    <source>
        <dbReference type="ARBA" id="ARBA00032806"/>
    </source>
</evidence>
<organism evidence="12 13">
    <name type="scientific">Mucor saturninus</name>
    <dbReference type="NCBI Taxonomy" id="64648"/>
    <lineage>
        <taxon>Eukaryota</taxon>
        <taxon>Fungi</taxon>
        <taxon>Fungi incertae sedis</taxon>
        <taxon>Mucoromycota</taxon>
        <taxon>Mucoromycotina</taxon>
        <taxon>Mucoromycetes</taxon>
        <taxon>Mucorales</taxon>
        <taxon>Mucorineae</taxon>
        <taxon>Mucoraceae</taxon>
        <taxon>Mucor</taxon>
    </lineage>
</organism>
<keyword evidence="5" id="KW-0436">Ligase</keyword>
<name>A0A8H7QWS0_9FUNG</name>
<comment type="catalytic activity">
    <reaction evidence="11">
        <text>(R)-pantoate + beta-alanine + ATP = (R)-pantothenate + AMP + diphosphate + H(+)</text>
        <dbReference type="Rhea" id="RHEA:10912"/>
        <dbReference type="ChEBI" id="CHEBI:15378"/>
        <dbReference type="ChEBI" id="CHEBI:15980"/>
        <dbReference type="ChEBI" id="CHEBI:29032"/>
        <dbReference type="ChEBI" id="CHEBI:30616"/>
        <dbReference type="ChEBI" id="CHEBI:33019"/>
        <dbReference type="ChEBI" id="CHEBI:57966"/>
        <dbReference type="ChEBI" id="CHEBI:456215"/>
        <dbReference type="EC" id="6.3.2.1"/>
    </reaction>
</comment>
<evidence type="ECO:0000256" key="4">
    <source>
        <dbReference type="ARBA" id="ARBA00015647"/>
    </source>
</evidence>
<gene>
    <name evidence="12" type="ORF">INT47_009892</name>
</gene>
<sequence length="332" mass="37035">MDKTLEGVNMMMTSTDRFKCPPGIKVFNKIADFRQWRRSLLLDKKTLGYVPTMGALHQGHLSLVAAARKRCDHVALTVFVNPAQFAPTEDLGTYPRTLQKDLDLLASLGQGVASAVLVPQVEEMYPAGIELDVTKQKGTFVEVLGISNQLEGTTRPNFFRGVATVVSKFLNIVQPEEVFFGQKDIQQCFVIRDMIRDLHFPTKMHICPTVREESGLALSSRNVYLTPSQKEHALVLSRSLKHMESLYRAGTRDATTLVQAGTKLIQDERKKVQEDGEDWEIKLDYVSINSGKDLSELKGDIPSEDGCVISMAVYVGDTRLIDNLCLDVELAD</sequence>
<evidence type="ECO:0000256" key="2">
    <source>
        <dbReference type="ARBA" id="ARBA00009256"/>
    </source>
</evidence>
<comment type="similarity">
    <text evidence="2">Belongs to the pantothenate synthetase family.</text>
</comment>
<keyword evidence="8" id="KW-0067">ATP-binding</keyword>
<proteinExistence type="inferred from homology"/>
<dbReference type="EC" id="6.3.2.1" evidence="3"/>
<dbReference type="GO" id="GO:0004592">
    <property type="term" value="F:pantoate-beta-alanine ligase activity"/>
    <property type="evidence" value="ECO:0007669"/>
    <property type="project" value="UniProtKB-EC"/>
</dbReference>
<evidence type="ECO:0000256" key="8">
    <source>
        <dbReference type="ARBA" id="ARBA00022840"/>
    </source>
</evidence>
<dbReference type="FunFam" id="3.40.50.620:FF:000013">
    <property type="entry name" value="Pantothenate synthetase"/>
    <property type="match status" value="1"/>
</dbReference>
<dbReference type="OrthoDB" id="2020436at2759"/>
<accession>A0A8H7QWS0</accession>
<evidence type="ECO:0000313" key="13">
    <source>
        <dbReference type="Proteomes" id="UP000603453"/>
    </source>
</evidence>
<dbReference type="NCBIfam" id="TIGR00018">
    <property type="entry name" value="panC"/>
    <property type="match status" value="1"/>
</dbReference>
<comment type="pathway">
    <text evidence="1">Cofactor biosynthesis; (R)-pantothenate biosynthesis; (R)-pantothenate from (R)-pantoate and beta-alanine: step 1/1.</text>
</comment>
<dbReference type="Proteomes" id="UP000603453">
    <property type="component" value="Unassembled WGS sequence"/>
</dbReference>
<evidence type="ECO:0000256" key="1">
    <source>
        <dbReference type="ARBA" id="ARBA00004990"/>
    </source>
</evidence>
<dbReference type="InterPro" id="IPR042176">
    <property type="entry name" value="Pantoate_ligase_C"/>
</dbReference>
<dbReference type="EMBL" id="JAEPRD010000100">
    <property type="protein sequence ID" value="KAG2199153.1"/>
    <property type="molecule type" value="Genomic_DNA"/>
</dbReference>
<dbReference type="PANTHER" id="PTHR21299">
    <property type="entry name" value="CYTIDYLATE KINASE/PANTOATE-BETA-ALANINE LIGASE"/>
    <property type="match status" value="1"/>
</dbReference>
<dbReference type="InterPro" id="IPR003721">
    <property type="entry name" value="Pantoate_ligase"/>
</dbReference>
<dbReference type="CDD" id="cd00560">
    <property type="entry name" value="PanC"/>
    <property type="match status" value="1"/>
</dbReference>
<dbReference type="Gene3D" id="3.40.50.620">
    <property type="entry name" value="HUPs"/>
    <property type="match status" value="1"/>
</dbReference>
<evidence type="ECO:0000313" key="12">
    <source>
        <dbReference type="EMBL" id="KAG2199153.1"/>
    </source>
</evidence>
<evidence type="ECO:0000256" key="3">
    <source>
        <dbReference type="ARBA" id="ARBA00012219"/>
    </source>
</evidence>
<protein>
    <recommendedName>
        <fullName evidence="4">Pantoate--beta-alanine ligase</fullName>
        <ecNumber evidence="3">6.3.2.1</ecNumber>
    </recommendedName>
    <alternativeName>
        <fullName evidence="10">Pantoate-activating enzyme</fullName>
    </alternativeName>
    <alternativeName>
        <fullName evidence="9">Pantothenate synthetase</fullName>
    </alternativeName>
</protein>
<dbReference type="UniPathway" id="UPA00028">
    <property type="reaction ID" value="UER00005"/>
</dbReference>
<dbReference type="InterPro" id="IPR014729">
    <property type="entry name" value="Rossmann-like_a/b/a_fold"/>
</dbReference>
<dbReference type="GO" id="GO:0005524">
    <property type="term" value="F:ATP binding"/>
    <property type="evidence" value="ECO:0007669"/>
    <property type="project" value="UniProtKB-KW"/>
</dbReference>
<evidence type="ECO:0000256" key="5">
    <source>
        <dbReference type="ARBA" id="ARBA00022598"/>
    </source>
</evidence>
<keyword evidence="13" id="KW-1185">Reference proteome</keyword>